<evidence type="ECO:0000313" key="2">
    <source>
        <dbReference type="Proteomes" id="UP000261520"/>
    </source>
</evidence>
<sequence length="179" mass="20458">VAEDHGLSDGYGSVDVAESFKLLLFRVTQDIILFDGVQRLLLSLQFDDVRLRDDPLSKVPHRLLECGREQDCKCFSPLDSYALVLMALCGDHDVGLVQHKNAYFLWLDEFELGTPVEHRPRDGLKTHILTLVSSDGVDELYLWIEFAHLLDDLPRLQSQLIRGRHTQALKRKTQNFTSV</sequence>
<protein>
    <submittedName>
        <fullName evidence="1">Uncharacterized protein</fullName>
    </submittedName>
</protein>
<name>A0A3B4A9Y3_9GOBI</name>
<dbReference type="Proteomes" id="UP000261520">
    <property type="component" value="Unplaced"/>
</dbReference>
<proteinExistence type="predicted"/>
<dbReference type="AlphaFoldDB" id="A0A3B4A9Y3"/>
<reference evidence="1" key="2">
    <citation type="submission" date="2025-09" db="UniProtKB">
        <authorList>
            <consortium name="Ensembl"/>
        </authorList>
    </citation>
    <scope>IDENTIFICATION</scope>
</reference>
<reference evidence="1" key="1">
    <citation type="submission" date="2025-08" db="UniProtKB">
        <authorList>
            <consortium name="Ensembl"/>
        </authorList>
    </citation>
    <scope>IDENTIFICATION</scope>
</reference>
<keyword evidence="2" id="KW-1185">Reference proteome</keyword>
<dbReference type="STRING" id="409849.ENSPMGP00000013434"/>
<evidence type="ECO:0000313" key="1">
    <source>
        <dbReference type="Ensembl" id="ENSPMGP00000013434.1"/>
    </source>
</evidence>
<accession>A0A3B4A9Y3</accession>
<dbReference type="Ensembl" id="ENSPMGT00000014333.1">
    <property type="protein sequence ID" value="ENSPMGP00000013434.1"/>
    <property type="gene ID" value="ENSPMGG00000011046.1"/>
</dbReference>
<organism evidence="1 2">
    <name type="scientific">Periophthalmus magnuspinnatus</name>
    <dbReference type="NCBI Taxonomy" id="409849"/>
    <lineage>
        <taxon>Eukaryota</taxon>
        <taxon>Metazoa</taxon>
        <taxon>Chordata</taxon>
        <taxon>Craniata</taxon>
        <taxon>Vertebrata</taxon>
        <taxon>Euteleostomi</taxon>
        <taxon>Actinopterygii</taxon>
        <taxon>Neopterygii</taxon>
        <taxon>Teleostei</taxon>
        <taxon>Neoteleostei</taxon>
        <taxon>Acanthomorphata</taxon>
        <taxon>Gobiaria</taxon>
        <taxon>Gobiiformes</taxon>
        <taxon>Gobioidei</taxon>
        <taxon>Gobiidae</taxon>
        <taxon>Oxudercinae</taxon>
        <taxon>Periophthalmus</taxon>
    </lineage>
</organism>